<gene>
    <name evidence="1" type="ORF">FOB44_00110</name>
</gene>
<reference evidence="1 2" key="1">
    <citation type="submission" date="2019-09" db="EMBL/GenBank/DDBJ databases">
        <title>FDA dAtabase for Regulatory Grade micrObial Sequences (FDA-ARGOS): Supporting development and validation of Infectious Disease Dx tests.</title>
        <authorList>
            <person name="Sciortino C."/>
            <person name="Tallon L."/>
            <person name="Sadzewicz L."/>
            <person name="Vavikolanu K."/>
            <person name="Mehta A."/>
            <person name="Aluvathingal J."/>
            <person name="Nadendla S."/>
            <person name="Nandy P."/>
            <person name="Geyer C."/>
            <person name="Yan Y."/>
            <person name="Sichtig H."/>
        </authorList>
    </citation>
    <scope>NUCLEOTIDE SEQUENCE [LARGE SCALE GENOMIC DNA]</scope>
    <source>
        <strain evidence="1 2">FDAARGOS_636</strain>
    </source>
</reference>
<keyword evidence="2" id="KW-1185">Reference proteome</keyword>
<dbReference type="EMBL" id="CP050995">
    <property type="protein sequence ID" value="QIY89142.1"/>
    <property type="molecule type" value="Genomic_DNA"/>
</dbReference>
<dbReference type="RefSeq" id="WP_168237208.1">
    <property type="nucleotide sequence ID" value="NZ_CP050995.1"/>
</dbReference>
<accession>A0ABX6KL36</accession>
<evidence type="ECO:0000313" key="1">
    <source>
        <dbReference type="EMBL" id="QIY89142.1"/>
    </source>
</evidence>
<name>A0ABX6KL36_CHRGL</name>
<sequence length="55" mass="6574">MKGCEIEMVRLEAGRRRLEVLFGYGEMVVNRLYLTDNFKYSFFFMGWKPGEGSWK</sequence>
<proteinExistence type="predicted"/>
<organism evidence="1 2">
    <name type="scientific">Chryseobacterium gallinarum</name>
    <dbReference type="NCBI Taxonomy" id="1324352"/>
    <lineage>
        <taxon>Bacteria</taxon>
        <taxon>Pseudomonadati</taxon>
        <taxon>Bacteroidota</taxon>
        <taxon>Flavobacteriia</taxon>
        <taxon>Flavobacteriales</taxon>
        <taxon>Weeksellaceae</taxon>
        <taxon>Chryseobacterium group</taxon>
        <taxon>Chryseobacterium</taxon>
    </lineage>
</organism>
<evidence type="ECO:0000313" key="2">
    <source>
        <dbReference type="Proteomes" id="UP000501570"/>
    </source>
</evidence>
<dbReference type="Proteomes" id="UP000501570">
    <property type="component" value="Chromosome"/>
</dbReference>
<protein>
    <submittedName>
        <fullName evidence="1">Uncharacterized protein</fullName>
    </submittedName>
</protein>